<proteinExistence type="predicted"/>
<reference evidence="3 4" key="1">
    <citation type="submission" date="2024-06" db="EMBL/GenBank/DDBJ databases">
        <authorList>
            <person name="Kraege A."/>
            <person name="Thomma B."/>
        </authorList>
    </citation>
    <scope>NUCLEOTIDE SEQUENCE [LARGE SCALE GENOMIC DNA]</scope>
</reference>
<dbReference type="PRINTS" id="PR00421">
    <property type="entry name" value="THIOREDOXIN"/>
</dbReference>
<comment type="caution">
    <text evidence="3">The sequence shown here is derived from an EMBL/GenBank/DDBJ whole genome shotgun (WGS) entry which is preliminary data.</text>
</comment>
<dbReference type="PANTHER" id="PTHR46115">
    <property type="entry name" value="THIOREDOXIN-LIKE PROTEIN 1"/>
    <property type="match status" value="1"/>
</dbReference>
<gene>
    <name evidence="3" type="primary">g1961</name>
    <name evidence="3" type="ORF">VP750_LOCUS1674</name>
</gene>
<dbReference type="PROSITE" id="PS00194">
    <property type="entry name" value="THIOREDOXIN_1"/>
    <property type="match status" value="1"/>
</dbReference>
<dbReference type="PROSITE" id="PS51352">
    <property type="entry name" value="THIOREDOXIN_2"/>
    <property type="match status" value="1"/>
</dbReference>
<dbReference type="CDD" id="cd02947">
    <property type="entry name" value="TRX_family"/>
    <property type="match status" value="1"/>
</dbReference>
<name>A0ABP1FJ78_9CHLO</name>
<evidence type="ECO:0000256" key="1">
    <source>
        <dbReference type="ARBA" id="ARBA00023157"/>
    </source>
</evidence>
<dbReference type="Proteomes" id="UP001497392">
    <property type="component" value="Unassembled WGS sequence"/>
</dbReference>
<sequence length="145" mass="15821">MQHVVRRSLLGLPRARLLQSQSLVLQHGRSLSTETGSVIEVTSDEDFKKEIASANDAGKLAVVDYSAAWCGPCKVIAPVYQRLSHQYPDAKFLKVDIDQPSIEKTVVDSNISSVPTFAFFKGGKELARVTGADVVGLRDHLDKLA</sequence>
<dbReference type="SUPFAM" id="SSF52833">
    <property type="entry name" value="Thioredoxin-like"/>
    <property type="match status" value="1"/>
</dbReference>
<dbReference type="InterPro" id="IPR036249">
    <property type="entry name" value="Thioredoxin-like_sf"/>
</dbReference>
<feature type="domain" description="Thioredoxin" evidence="2">
    <location>
        <begin position="12"/>
        <end position="145"/>
    </location>
</feature>
<keyword evidence="1" id="KW-1015">Disulfide bond</keyword>
<dbReference type="Gene3D" id="3.40.30.10">
    <property type="entry name" value="Glutaredoxin"/>
    <property type="match status" value="1"/>
</dbReference>
<protein>
    <submittedName>
        <fullName evidence="3">G1961 protein</fullName>
    </submittedName>
</protein>
<dbReference type="InterPro" id="IPR013766">
    <property type="entry name" value="Thioredoxin_domain"/>
</dbReference>
<evidence type="ECO:0000313" key="3">
    <source>
        <dbReference type="EMBL" id="CAL5220015.1"/>
    </source>
</evidence>
<organism evidence="3 4">
    <name type="scientific">Coccomyxa viridis</name>
    <dbReference type="NCBI Taxonomy" id="1274662"/>
    <lineage>
        <taxon>Eukaryota</taxon>
        <taxon>Viridiplantae</taxon>
        <taxon>Chlorophyta</taxon>
        <taxon>core chlorophytes</taxon>
        <taxon>Trebouxiophyceae</taxon>
        <taxon>Trebouxiophyceae incertae sedis</taxon>
        <taxon>Coccomyxaceae</taxon>
        <taxon>Coccomyxa</taxon>
    </lineage>
</organism>
<dbReference type="EMBL" id="CAXHTA020000002">
    <property type="protein sequence ID" value="CAL5220015.1"/>
    <property type="molecule type" value="Genomic_DNA"/>
</dbReference>
<accession>A0ABP1FJ78</accession>
<evidence type="ECO:0000259" key="2">
    <source>
        <dbReference type="PROSITE" id="PS51352"/>
    </source>
</evidence>
<keyword evidence="4" id="KW-1185">Reference proteome</keyword>
<evidence type="ECO:0000313" key="4">
    <source>
        <dbReference type="Proteomes" id="UP001497392"/>
    </source>
</evidence>
<dbReference type="Pfam" id="PF00085">
    <property type="entry name" value="Thioredoxin"/>
    <property type="match status" value="1"/>
</dbReference>
<dbReference type="InterPro" id="IPR017937">
    <property type="entry name" value="Thioredoxin_CS"/>
</dbReference>